<sequence length="283" mass="32141">MCRELRGTQGMASKAKNCSLGVSGGYVTDITRHPYEVMIQGSYYVLINVHCTGSIIAPHYVITTAMCANQARSWSSRVRAGTNKKQQGGSLHRIQQVNIHEDWNGNILNNIALIRVREPFLYDKTRQRIRLSEPNNHFEYDDSIATVSGWGKSYSLQAINVTIVDDENMCSQLFPFGFLKDRDLCALNIDRDEIHDFKVGPCYGDSGAPLVVAERLIGIFSHTYPTCGIDDPQAYIGVAYYRDWINHRVEYSITDLDYEEDDDSILIISLRLFTCAAFHRLLW</sequence>
<evidence type="ECO:0000313" key="2">
    <source>
        <dbReference type="Proteomes" id="UP001239111"/>
    </source>
</evidence>
<dbReference type="EMBL" id="CM056741">
    <property type="protein sequence ID" value="KAJ8687844.1"/>
    <property type="molecule type" value="Genomic_DNA"/>
</dbReference>
<dbReference type="Proteomes" id="UP001239111">
    <property type="component" value="Chromosome 1"/>
</dbReference>
<gene>
    <name evidence="1" type="ORF">QAD02_023639</name>
</gene>
<organism evidence="1 2">
    <name type="scientific">Eretmocerus hayati</name>
    <dbReference type="NCBI Taxonomy" id="131215"/>
    <lineage>
        <taxon>Eukaryota</taxon>
        <taxon>Metazoa</taxon>
        <taxon>Ecdysozoa</taxon>
        <taxon>Arthropoda</taxon>
        <taxon>Hexapoda</taxon>
        <taxon>Insecta</taxon>
        <taxon>Pterygota</taxon>
        <taxon>Neoptera</taxon>
        <taxon>Endopterygota</taxon>
        <taxon>Hymenoptera</taxon>
        <taxon>Apocrita</taxon>
        <taxon>Proctotrupomorpha</taxon>
        <taxon>Chalcidoidea</taxon>
        <taxon>Aphelinidae</taxon>
        <taxon>Aphelininae</taxon>
        <taxon>Eretmocerus</taxon>
    </lineage>
</organism>
<reference evidence="1" key="1">
    <citation type="submission" date="2023-04" db="EMBL/GenBank/DDBJ databases">
        <title>A chromosome-level genome assembly of the parasitoid wasp Eretmocerus hayati.</title>
        <authorList>
            <person name="Zhong Y."/>
            <person name="Liu S."/>
            <person name="Liu Y."/>
        </authorList>
    </citation>
    <scope>NUCLEOTIDE SEQUENCE</scope>
    <source>
        <strain evidence="1">ZJU_SS_LIU_2023</strain>
    </source>
</reference>
<protein>
    <submittedName>
        <fullName evidence="1">Uncharacterized protein</fullName>
    </submittedName>
</protein>
<accession>A0ACC2PYV5</accession>
<keyword evidence="2" id="KW-1185">Reference proteome</keyword>
<proteinExistence type="predicted"/>
<evidence type="ECO:0000313" key="1">
    <source>
        <dbReference type="EMBL" id="KAJ8687844.1"/>
    </source>
</evidence>
<name>A0ACC2PYV5_9HYME</name>
<comment type="caution">
    <text evidence="1">The sequence shown here is derived from an EMBL/GenBank/DDBJ whole genome shotgun (WGS) entry which is preliminary data.</text>
</comment>